<name>A0A8D9C8U5_9VIRU</name>
<evidence type="ECO:0000313" key="2">
    <source>
        <dbReference type="EMBL" id="CAG7580374.1"/>
    </source>
</evidence>
<organism evidence="2">
    <name type="scientific">uncultured marine phage</name>
    <dbReference type="NCBI Taxonomy" id="707152"/>
    <lineage>
        <taxon>Viruses</taxon>
        <taxon>environmental samples</taxon>
    </lineage>
</organism>
<keyword evidence="1" id="KW-1133">Transmembrane helix</keyword>
<evidence type="ECO:0000256" key="1">
    <source>
        <dbReference type="SAM" id="Phobius"/>
    </source>
</evidence>
<keyword evidence="1" id="KW-0812">Transmembrane</keyword>
<feature type="transmembrane region" description="Helical" evidence="1">
    <location>
        <begin position="35"/>
        <end position="52"/>
    </location>
</feature>
<gene>
    <name evidence="2" type="ORF">SLAVMIC_00383</name>
</gene>
<keyword evidence="1" id="KW-0472">Membrane</keyword>
<dbReference type="EMBL" id="OU342829">
    <property type="protein sequence ID" value="CAG7580374.1"/>
    <property type="molecule type" value="Genomic_DNA"/>
</dbReference>
<sequence length="68" mass="7657">MSENGKQIFRILMGIVIIGLALVFTVKFIKMLPAFGKIIGIAANIATIYFTVDWIKRKQNKSDNNNNN</sequence>
<feature type="transmembrane region" description="Helical" evidence="1">
    <location>
        <begin position="12"/>
        <end position="29"/>
    </location>
</feature>
<reference evidence="2" key="1">
    <citation type="submission" date="2021-06" db="EMBL/GenBank/DDBJ databases">
        <authorList>
            <person name="Gannon L."/>
            <person name="Redgwell R T."/>
            <person name="Michniewski S."/>
            <person name="Harrison D C."/>
            <person name="Millard A."/>
        </authorList>
    </citation>
    <scope>NUCLEOTIDE SEQUENCE</scope>
</reference>
<protein>
    <submittedName>
        <fullName evidence="2">Uncharacterized protein</fullName>
    </submittedName>
</protein>
<proteinExistence type="predicted"/>
<accession>A0A8D9C8U5</accession>